<dbReference type="EMBL" id="JAGFBR010000015">
    <property type="protein sequence ID" value="KAH0455027.1"/>
    <property type="molecule type" value="Genomic_DNA"/>
</dbReference>
<organism evidence="1 2">
    <name type="scientific">Dendrobium chrysotoxum</name>
    <name type="common">Orchid</name>
    <dbReference type="NCBI Taxonomy" id="161865"/>
    <lineage>
        <taxon>Eukaryota</taxon>
        <taxon>Viridiplantae</taxon>
        <taxon>Streptophyta</taxon>
        <taxon>Embryophyta</taxon>
        <taxon>Tracheophyta</taxon>
        <taxon>Spermatophyta</taxon>
        <taxon>Magnoliopsida</taxon>
        <taxon>Liliopsida</taxon>
        <taxon>Asparagales</taxon>
        <taxon>Orchidaceae</taxon>
        <taxon>Epidendroideae</taxon>
        <taxon>Malaxideae</taxon>
        <taxon>Dendrobiinae</taxon>
        <taxon>Dendrobium</taxon>
    </lineage>
</organism>
<evidence type="ECO:0000313" key="2">
    <source>
        <dbReference type="Proteomes" id="UP000775213"/>
    </source>
</evidence>
<keyword evidence="2" id="KW-1185">Reference proteome</keyword>
<dbReference type="AlphaFoldDB" id="A0AAV7GHT4"/>
<sequence length="79" mass="8509">MVKGKWKAKKIGRLKAFVEEDGSSFLLQVGLPGRRNSSLVIRPCCFARGKVGFDCCLRKGSAGRVGGESDDPAPVILFP</sequence>
<comment type="caution">
    <text evidence="1">The sequence shown here is derived from an EMBL/GenBank/DDBJ whole genome shotgun (WGS) entry which is preliminary data.</text>
</comment>
<accession>A0AAV7GHT4</accession>
<dbReference type="Proteomes" id="UP000775213">
    <property type="component" value="Unassembled WGS sequence"/>
</dbReference>
<evidence type="ECO:0000313" key="1">
    <source>
        <dbReference type="EMBL" id="KAH0455027.1"/>
    </source>
</evidence>
<proteinExistence type="predicted"/>
<name>A0AAV7GHT4_DENCH</name>
<protein>
    <submittedName>
        <fullName evidence="1">Uncharacterized protein</fullName>
    </submittedName>
</protein>
<gene>
    <name evidence="1" type="ORF">IEQ34_016951</name>
</gene>
<reference evidence="1 2" key="1">
    <citation type="journal article" date="2021" name="Hortic Res">
        <title>Chromosome-scale assembly of the Dendrobium chrysotoxum genome enhances the understanding of orchid evolution.</title>
        <authorList>
            <person name="Zhang Y."/>
            <person name="Zhang G.Q."/>
            <person name="Zhang D."/>
            <person name="Liu X.D."/>
            <person name="Xu X.Y."/>
            <person name="Sun W.H."/>
            <person name="Yu X."/>
            <person name="Zhu X."/>
            <person name="Wang Z.W."/>
            <person name="Zhao X."/>
            <person name="Zhong W.Y."/>
            <person name="Chen H."/>
            <person name="Yin W.L."/>
            <person name="Huang T."/>
            <person name="Niu S.C."/>
            <person name="Liu Z.J."/>
        </authorList>
    </citation>
    <scope>NUCLEOTIDE SEQUENCE [LARGE SCALE GENOMIC DNA]</scope>
    <source>
        <strain evidence="1">Lindl</strain>
    </source>
</reference>